<evidence type="ECO:0000256" key="5">
    <source>
        <dbReference type="SAM" id="Phobius"/>
    </source>
</evidence>
<feature type="transmembrane region" description="Helical" evidence="5">
    <location>
        <begin position="279"/>
        <end position="301"/>
    </location>
</feature>
<dbReference type="PANTHER" id="PTHR43471">
    <property type="entry name" value="ABC TRANSPORTER PERMEASE"/>
    <property type="match status" value="1"/>
</dbReference>
<feature type="transmembrane region" description="Helical" evidence="5">
    <location>
        <begin position="313"/>
        <end position="332"/>
    </location>
</feature>
<dbReference type="STRING" id="1198114.AciX9_0728"/>
<evidence type="ECO:0000313" key="8">
    <source>
        <dbReference type="Proteomes" id="UP000000343"/>
    </source>
</evidence>
<feature type="transmembrane region" description="Helical" evidence="5">
    <location>
        <begin position="182"/>
        <end position="203"/>
    </location>
</feature>
<organism evidence="8">
    <name type="scientific">Granulicella tundricola (strain ATCC BAA-1859 / DSM 23138 / MP5ACTX9)</name>
    <dbReference type="NCBI Taxonomy" id="1198114"/>
    <lineage>
        <taxon>Bacteria</taxon>
        <taxon>Pseudomonadati</taxon>
        <taxon>Acidobacteriota</taxon>
        <taxon>Terriglobia</taxon>
        <taxon>Terriglobales</taxon>
        <taxon>Acidobacteriaceae</taxon>
        <taxon>Granulicella</taxon>
    </lineage>
</organism>
<keyword evidence="4 5" id="KW-0472">Membrane</keyword>
<gene>
    <name evidence="7" type="ordered locus">AciX9_0728</name>
</gene>
<dbReference type="EMBL" id="CP002480">
    <property type="protein sequence ID" value="ADW67798.1"/>
    <property type="molecule type" value="Genomic_DNA"/>
</dbReference>
<name>E8X0D4_GRATM</name>
<dbReference type="InterPro" id="IPR013525">
    <property type="entry name" value="ABC2_TM"/>
</dbReference>
<dbReference type="Proteomes" id="UP000000343">
    <property type="component" value="Chromosome"/>
</dbReference>
<evidence type="ECO:0000256" key="1">
    <source>
        <dbReference type="ARBA" id="ARBA00004141"/>
    </source>
</evidence>
<evidence type="ECO:0000256" key="4">
    <source>
        <dbReference type="ARBA" id="ARBA00023136"/>
    </source>
</evidence>
<dbReference type="Pfam" id="PF12698">
    <property type="entry name" value="ABC2_membrane_3"/>
    <property type="match status" value="1"/>
</dbReference>
<keyword evidence="3 5" id="KW-1133">Transmembrane helix</keyword>
<reference evidence="8" key="1">
    <citation type="submission" date="2011-01" db="EMBL/GenBank/DDBJ databases">
        <title>Complete sequence of chromosome of Acidobacterium sp. MP5ACTX9.</title>
        <authorList>
            <consortium name="US DOE Joint Genome Institute"/>
            <person name="Lucas S."/>
            <person name="Copeland A."/>
            <person name="Lapidus A."/>
            <person name="Cheng J.-F."/>
            <person name="Goodwin L."/>
            <person name="Pitluck S."/>
            <person name="Teshima H."/>
            <person name="Detter J.C."/>
            <person name="Han C."/>
            <person name="Tapia R."/>
            <person name="Land M."/>
            <person name="Hauser L."/>
            <person name="Kyrpides N."/>
            <person name="Ivanova N."/>
            <person name="Ovchinnikova G."/>
            <person name="Pagani I."/>
            <person name="Rawat S.R."/>
            <person name="Mannisto M."/>
            <person name="Haggblom M.M."/>
            <person name="Woyke T."/>
        </authorList>
    </citation>
    <scope>NUCLEOTIDE SEQUENCE [LARGE SCALE GENOMIC DNA]</scope>
    <source>
        <strain evidence="8">MP5ACTX9</strain>
    </source>
</reference>
<dbReference type="KEGG" id="acm:AciX9_0728"/>
<proteinExistence type="predicted"/>
<evidence type="ECO:0000259" key="6">
    <source>
        <dbReference type="Pfam" id="PF12698"/>
    </source>
</evidence>
<feature type="transmembrane region" description="Helical" evidence="5">
    <location>
        <begin position="235"/>
        <end position="259"/>
    </location>
</feature>
<feature type="transmembrane region" description="Helical" evidence="5">
    <location>
        <begin position="24"/>
        <end position="46"/>
    </location>
</feature>
<evidence type="ECO:0000256" key="2">
    <source>
        <dbReference type="ARBA" id="ARBA00022692"/>
    </source>
</evidence>
<protein>
    <submittedName>
        <fullName evidence="7">Putative transporter</fullName>
    </submittedName>
</protein>
<dbReference type="RefSeq" id="WP_013579124.1">
    <property type="nucleotide sequence ID" value="NC_015064.1"/>
</dbReference>
<keyword evidence="8" id="KW-1185">Reference proteome</keyword>
<dbReference type="GO" id="GO:0016020">
    <property type="term" value="C:membrane"/>
    <property type="evidence" value="ECO:0007669"/>
    <property type="project" value="UniProtKB-SubCell"/>
</dbReference>
<keyword evidence="2 5" id="KW-0812">Transmembrane</keyword>
<evidence type="ECO:0000313" key="7">
    <source>
        <dbReference type="EMBL" id="ADW67798.1"/>
    </source>
</evidence>
<dbReference type="PANTHER" id="PTHR43471:SF3">
    <property type="entry name" value="ABC TRANSPORTER PERMEASE PROTEIN NATB"/>
    <property type="match status" value="1"/>
</dbReference>
<dbReference type="HOGENOM" id="CLU_046841_0_0_0"/>
<dbReference type="eggNOG" id="COG1668">
    <property type="taxonomic scope" value="Bacteria"/>
</dbReference>
<evidence type="ECO:0000256" key="3">
    <source>
        <dbReference type="ARBA" id="ARBA00022989"/>
    </source>
</evidence>
<accession>E8X0D4</accession>
<dbReference type="AlphaFoldDB" id="E8X0D4"/>
<dbReference type="PaxDb" id="1198114-AciX9_0728"/>
<feature type="transmembrane region" description="Helical" evidence="5">
    <location>
        <begin position="368"/>
        <end position="387"/>
    </location>
</feature>
<feature type="domain" description="ABC-2 type transporter transmembrane" evidence="6">
    <location>
        <begin position="23"/>
        <end position="387"/>
    </location>
</feature>
<dbReference type="GO" id="GO:0140359">
    <property type="term" value="F:ABC-type transporter activity"/>
    <property type="evidence" value="ECO:0007669"/>
    <property type="project" value="InterPro"/>
</dbReference>
<comment type="subcellular location">
    <subcellularLocation>
        <location evidence="1">Membrane</location>
        <topology evidence="1">Multi-pass membrane protein</topology>
    </subcellularLocation>
</comment>
<sequence>MRRNLRNVGLIARREYLERIRTRAFLLATILIPLLMGGFVFGSGYLSTRTKSSAHVAIVSSDPVFSADLKQELTNGSKSSMTVDLLEPNPGVREGLSGRLKARNDLAGYLWVSPPADGSARPNFVYVPRSAGDIATQETLTNSIKDVLTRERLHKQGMGAAEIEDMMAPVEMDTSSTGSSKLAFGAAYVFFFLMYMVIMLYGMNTARSIIEEKTSRVFEVLLSTITPDEMLAGKILGVGAVGLTQIGVWMLAVGVLATTFAGMLPGGVSGHSVVSASQIAFFVAYFIFGFLLYSSIAAALGAMTNSEQELQQLNLFLVMPLAFCMLMIFVIVQAPNSTLARIVSLIPFCSPLLMNFRLSLTHVNPIEVVLSFVLMGLTIWGTLWLASRIYRVGILMYGKKPNLPEILRWLKYS</sequence>